<gene>
    <name evidence="1" type="ORF">HMP0721_2487</name>
</gene>
<protein>
    <recommendedName>
        <fullName evidence="3">Transposase</fullName>
    </recommendedName>
</protein>
<reference evidence="1 2" key="1">
    <citation type="submission" date="2010-12" db="EMBL/GenBank/DDBJ databases">
        <authorList>
            <person name="Muzny D."/>
            <person name="Qin X."/>
            <person name="Deng J."/>
            <person name="Jiang H."/>
            <person name="Liu Y."/>
            <person name="Qu J."/>
            <person name="Song X.-Z."/>
            <person name="Zhang L."/>
            <person name="Thornton R."/>
            <person name="Coyle M."/>
            <person name="Francisco L."/>
            <person name="Jackson L."/>
            <person name="Javaid M."/>
            <person name="Korchina V."/>
            <person name="Kovar C."/>
            <person name="Mata R."/>
            <person name="Mathew T."/>
            <person name="Ngo R."/>
            <person name="Nguyen L."/>
            <person name="Nguyen N."/>
            <person name="Okwuonu G."/>
            <person name="Ongeri F."/>
            <person name="Pham C."/>
            <person name="Simmons D."/>
            <person name="Wilczek-Boney K."/>
            <person name="Hale W."/>
            <person name="Jakkamsetti A."/>
            <person name="Pham P."/>
            <person name="Ruth R."/>
            <person name="San Lucas F."/>
            <person name="Warren J."/>
            <person name="Zhang J."/>
            <person name="Zhao Z."/>
            <person name="Zhou C."/>
            <person name="Zhu D."/>
            <person name="Lee S."/>
            <person name="Bess C."/>
            <person name="Blankenburg K."/>
            <person name="Forbes L."/>
            <person name="Fu Q."/>
            <person name="Gubbala S."/>
            <person name="Hirani K."/>
            <person name="Jayaseelan J.C."/>
            <person name="Lara F."/>
            <person name="Munidasa M."/>
            <person name="Palculict T."/>
            <person name="Patil S."/>
            <person name="Pu L.-L."/>
            <person name="Saada N."/>
            <person name="Tang L."/>
            <person name="Weissenberger G."/>
            <person name="Zhu Y."/>
            <person name="Hemphill L."/>
            <person name="Shang Y."/>
            <person name="Youmans B."/>
            <person name="Ayvaz T."/>
            <person name="Ross M."/>
            <person name="Santibanez J."/>
            <person name="Aqrawi P."/>
            <person name="Gross S."/>
            <person name="Joshi V."/>
            <person name="Fowler G."/>
            <person name="Nazareth L."/>
            <person name="Reid J."/>
            <person name="Worley K."/>
            <person name="Petrosino J."/>
            <person name="Highlander S."/>
            <person name="Gibbs R."/>
        </authorList>
    </citation>
    <scope>NUCLEOTIDE SEQUENCE [LARGE SCALE GENOMIC DNA]</scope>
    <source>
        <strain evidence="1 2">ATCC 23263</strain>
    </source>
</reference>
<proteinExistence type="predicted"/>
<evidence type="ECO:0008006" key="3">
    <source>
        <dbReference type="Google" id="ProtNLM"/>
    </source>
</evidence>
<keyword evidence="2" id="KW-1185">Reference proteome</keyword>
<accession>E6MKF1</accession>
<evidence type="ECO:0000313" key="2">
    <source>
        <dbReference type="Proteomes" id="UP000004754"/>
    </source>
</evidence>
<dbReference type="HOGENOM" id="CLU_3177293_0_0_9"/>
<feature type="non-terminal residue" evidence="1">
    <location>
        <position position="1"/>
    </location>
</feature>
<comment type="caution">
    <text evidence="1">The sequence shown here is derived from an EMBL/GenBank/DDBJ whole genome shotgun (WGS) entry which is preliminary data.</text>
</comment>
<name>E6MKF1_9FIRM</name>
<sequence length="47" mass="5118">RKSKIDPVEKVKIVERLLADEVGVREAAQSIGVDPGIHKRLAAPLSK</sequence>
<dbReference type="EMBL" id="AEQN01000046">
    <property type="protein sequence ID" value="EFV00434.1"/>
    <property type="molecule type" value="Genomic_DNA"/>
</dbReference>
<dbReference type="AlphaFoldDB" id="E6MKF1"/>
<dbReference type="Proteomes" id="UP000004754">
    <property type="component" value="Unassembled WGS sequence"/>
</dbReference>
<evidence type="ECO:0000313" key="1">
    <source>
        <dbReference type="EMBL" id="EFV00434.1"/>
    </source>
</evidence>
<organism evidence="1 2">
    <name type="scientific">Pseudoramibacter alactolyticus ATCC 23263</name>
    <dbReference type="NCBI Taxonomy" id="887929"/>
    <lineage>
        <taxon>Bacteria</taxon>
        <taxon>Bacillati</taxon>
        <taxon>Bacillota</taxon>
        <taxon>Clostridia</taxon>
        <taxon>Eubacteriales</taxon>
        <taxon>Eubacteriaceae</taxon>
        <taxon>Pseudoramibacter</taxon>
    </lineage>
</organism>